<proteinExistence type="predicted"/>
<reference evidence="1" key="1">
    <citation type="journal article" date="2014" name="Front. Microbiol.">
        <title>High frequency of phylogenetically diverse reductive dehalogenase-homologous genes in deep subseafloor sedimentary metagenomes.</title>
        <authorList>
            <person name="Kawai M."/>
            <person name="Futagami T."/>
            <person name="Toyoda A."/>
            <person name="Takaki Y."/>
            <person name="Nishi S."/>
            <person name="Hori S."/>
            <person name="Arai W."/>
            <person name="Tsubouchi T."/>
            <person name="Morono Y."/>
            <person name="Uchiyama I."/>
            <person name="Ito T."/>
            <person name="Fujiyama A."/>
            <person name="Inagaki F."/>
            <person name="Takami H."/>
        </authorList>
    </citation>
    <scope>NUCLEOTIDE SEQUENCE</scope>
    <source>
        <strain evidence="1">Expedition CK06-06</strain>
    </source>
</reference>
<sequence length="130" mass="15289">WHFFEATRTLDTVLPRSYITTWQDSPTTYALLNNTLKFSRNVTADIKLWYVPEQNVDWTQDTAGDNEYIDDYNLFQKLIALYAARDYYTTRDAAIHQRLDQQIQIEELRLTGFLGVGRDTEANARVAERF</sequence>
<feature type="non-terminal residue" evidence="1">
    <location>
        <position position="1"/>
    </location>
</feature>
<evidence type="ECO:0000313" key="1">
    <source>
        <dbReference type="EMBL" id="GAG24030.1"/>
    </source>
</evidence>
<gene>
    <name evidence="1" type="ORF">S01H1_51550</name>
</gene>
<accession>X0W0J7</accession>
<dbReference type="EMBL" id="BARS01033268">
    <property type="protein sequence ID" value="GAG24030.1"/>
    <property type="molecule type" value="Genomic_DNA"/>
</dbReference>
<dbReference type="AlphaFoldDB" id="X0W0J7"/>
<name>X0W0J7_9ZZZZ</name>
<organism evidence="1">
    <name type="scientific">marine sediment metagenome</name>
    <dbReference type="NCBI Taxonomy" id="412755"/>
    <lineage>
        <taxon>unclassified sequences</taxon>
        <taxon>metagenomes</taxon>
        <taxon>ecological metagenomes</taxon>
    </lineage>
</organism>
<protein>
    <submittedName>
        <fullName evidence="1">Uncharacterized protein</fullName>
    </submittedName>
</protein>
<comment type="caution">
    <text evidence="1">The sequence shown here is derived from an EMBL/GenBank/DDBJ whole genome shotgun (WGS) entry which is preliminary data.</text>
</comment>